<evidence type="ECO:0000259" key="4">
    <source>
        <dbReference type="SMART" id="SM00291"/>
    </source>
</evidence>
<dbReference type="InterPro" id="IPR043145">
    <property type="entry name" value="Znf_ZZ_sf"/>
</dbReference>
<dbReference type="Pfam" id="PF00569">
    <property type="entry name" value="ZZ"/>
    <property type="match status" value="1"/>
</dbReference>
<dbReference type="SMART" id="SM00291">
    <property type="entry name" value="ZnF_ZZ"/>
    <property type="match status" value="1"/>
</dbReference>
<reference evidence="5" key="1">
    <citation type="submission" date="2023-10" db="EMBL/GenBank/DDBJ databases">
        <title>Genome assembly of Pristionchus species.</title>
        <authorList>
            <person name="Yoshida K."/>
            <person name="Sommer R.J."/>
        </authorList>
    </citation>
    <scope>NUCLEOTIDE SEQUENCE</scope>
    <source>
        <strain evidence="5">RS0144</strain>
    </source>
</reference>
<dbReference type="GO" id="GO:0070013">
    <property type="term" value="C:intracellular organelle lumen"/>
    <property type="evidence" value="ECO:0007669"/>
    <property type="project" value="UniProtKB-ARBA"/>
</dbReference>
<evidence type="ECO:0000256" key="1">
    <source>
        <dbReference type="ARBA" id="ARBA00022723"/>
    </source>
</evidence>
<evidence type="ECO:0000313" key="5">
    <source>
        <dbReference type="EMBL" id="GMS86307.1"/>
    </source>
</evidence>
<dbReference type="GO" id="GO:0008270">
    <property type="term" value="F:zinc ion binding"/>
    <property type="evidence" value="ECO:0007669"/>
    <property type="project" value="UniProtKB-KW"/>
</dbReference>
<dbReference type="Proteomes" id="UP001432027">
    <property type="component" value="Unassembled WGS sequence"/>
</dbReference>
<proteinExistence type="predicted"/>
<feature type="domain" description="ZZ-type" evidence="4">
    <location>
        <begin position="35"/>
        <end position="81"/>
    </location>
</feature>
<dbReference type="InterPro" id="IPR052260">
    <property type="entry name" value="Autophagy_Rcpt_SigReg"/>
</dbReference>
<dbReference type="FunFam" id="3.30.60.90:FF:000007">
    <property type="entry name" value="Next to BRCA1 gene 1 protein"/>
    <property type="match status" value="1"/>
</dbReference>
<dbReference type="GO" id="GO:0005737">
    <property type="term" value="C:cytoplasm"/>
    <property type="evidence" value="ECO:0007669"/>
    <property type="project" value="UniProtKB-ARBA"/>
</dbReference>
<keyword evidence="2" id="KW-0863">Zinc-finger</keyword>
<organism evidence="5 6">
    <name type="scientific">Pristionchus entomophagus</name>
    <dbReference type="NCBI Taxonomy" id="358040"/>
    <lineage>
        <taxon>Eukaryota</taxon>
        <taxon>Metazoa</taxon>
        <taxon>Ecdysozoa</taxon>
        <taxon>Nematoda</taxon>
        <taxon>Chromadorea</taxon>
        <taxon>Rhabditida</taxon>
        <taxon>Rhabditina</taxon>
        <taxon>Diplogasteromorpha</taxon>
        <taxon>Diplogasteroidea</taxon>
        <taxon>Neodiplogasteridae</taxon>
        <taxon>Pristionchus</taxon>
    </lineage>
</organism>
<evidence type="ECO:0000256" key="2">
    <source>
        <dbReference type="ARBA" id="ARBA00022771"/>
    </source>
</evidence>
<dbReference type="EMBL" id="BTSX01000002">
    <property type="protein sequence ID" value="GMS86307.1"/>
    <property type="molecule type" value="Genomic_DNA"/>
</dbReference>
<protein>
    <recommendedName>
        <fullName evidence="4">ZZ-type domain-containing protein</fullName>
    </recommendedName>
</protein>
<comment type="caution">
    <text evidence="5">The sequence shown here is derived from an EMBL/GenBank/DDBJ whole genome shotgun (WGS) entry which is preliminary data.</text>
</comment>
<name>A0AAV5SSF3_9BILA</name>
<dbReference type="PANTHER" id="PTHR15090">
    <property type="entry name" value="SEQUESTOSOME 1-RELATED"/>
    <property type="match status" value="1"/>
</dbReference>
<keyword evidence="3" id="KW-0862">Zinc</keyword>
<evidence type="ECO:0000256" key="3">
    <source>
        <dbReference type="ARBA" id="ARBA00022833"/>
    </source>
</evidence>
<dbReference type="PANTHER" id="PTHR15090:SF8">
    <property type="entry name" value="ZZ-TYPE ZINC FINGER-CONTAINING PROTEIN"/>
    <property type="match status" value="1"/>
</dbReference>
<accession>A0AAV5SSF3</accession>
<keyword evidence="6" id="KW-1185">Reference proteome</keyword>
<dbReference type="AlphaFoldDB" id="A0AAV5SSF3"/>
<keyword evidence="1" id="KW-0479">Metal-binding</keyword>
<dbReference type="SUPFAM" id="SSF57850">
    <property type="entry name" value="RING/U-box"/>
    <property type="match status" value="1"/>
</dbReference>
<dbReference type="Gene3D" id="3.30.60.90">
    <property type="match status" value="1"/>
</dbReference>
<gene>
    <name evidence="5" type="ORF">PENTCL1PPCAC_8482</name>
</gene>
<evidence type="ECO:0000313" key="6">
    <source>
        <dbReference type="Proteomes" id="UP001432027"/>
    </source>
</evidence>
<dbReference type="CDD" id="cd02340">
    <property type="entry name" value="ZZ_NBR1_like"/>
    <property type="match status" value="1"/>
</dbReference>
<feature type="non-terminal residue" evidence="5">
    <location>
        <position position="110"/>
    </location>
</feature>
<dbReference type="InterPro" id="IPR000433">
    <property type="entry name" value="Znf_ZZ"/>
</dbReference>
<sequence>MILEENNNEYLSRDGVERLPNADQEPAKASLAAFKYTIFVCDECDRYITPSNGGRYQCTICENYDLCTECVGKNVHENHAFVRLLNWKTEIPSVDGTGATRIVQLQDTYR</sequence>